<keyword evidence="2" id="KW-0812">Transmembrane</keyword>
<dbReference type="EMBL" id="HE616742">
    <property type="protein sequence ID" value="CCE90083.1"/>
    <property type="molecule type" value="Genomic_DNA"/>
</dbReference>
<dbReference type="Proteomes" id="UP000005627">
    <property type="component" value="Chromosome 1"/>
</dbReference>
<keyword evidence="2" id="KW-0472">Membrane</keyword>
<dbReference type="AlphaFoldDB" id="G8ZN89"/>
<evidence type="ECO:0000256" key="2">
    <source>
        <dbReference type="SAM" id="Phobius"/>
    </source>
</evidence>
<dbReference type="RefSeq" id="XP_003679294.1">
    <property type="nucleotide sequence ID" value="XM_003679246.1"/>
</dbReference>
<dbReference type="GO" id="GO:0000324">
    <property type="term" value="C:fungal-type vacuole"/>
    <property type="evidence" value="ECO:0007669"/>
    <property type="project" value="TreeGrafter"/>
</dbReference>
<dbReference type="PRINTS" id="PR00153">
    <property type="entry name" value="CSAPPISMRASE"/>
</dbReference>
<dbReference type="InterPro" id="IPR002130">
    <property type="entry name" value="Cyclophilin-type_PPIase_dom"/>
</dbReference>
<dbReference type="GO" id="GO:0005783">
    <property type="term" value="C:endoplasmic reticulum"/>
    <property type="evidence" value="ECO:0007669"/>
    <property type="project" value="TreeGrafter"/>
</dbReference>
<dbReference type="InterPro" id="IPR029000">
    <property type="entry name" value="Cyclophilin-like_dom_sf"/>
</dbReference>
<dbReference type="KEGG" id="tdl:TDEL_0A07510"/>
<evidence type="ECO:0000313" key="5">
    <source>
        <dbReference type="EMBL" id="CCE90083.1"/>
    </source>
</evidence>
<keyword evidence="3" id="KW-0732">Signal</keyword>
<feature type="chain" id="PRO_5003519227" description="PPIase cyclophilin-type domain-containing protein" evidence="3">
    <location>
        <begin position="21"/>
        <end position="321"/>
    </location>
</feature>
<organism evidence="5 6">
    <name type="scientific">Torulaspora delbrueckii</name>
    <name type="common">Yeast</name>
    <name type="synonym">Candida colliculosa</name>
    <dbReference type="NCBI Taxonomy" id="4950"/>
    <lineage>
        <taxon>Eukaryota</taxon>
        <taxon>Fungi</taxon>
        <taxon>Dikarya</taxon>
        <taxon>Ascomycota</taxon>
        <taxon>Saccharomycotina</taxon>
        <taxon>Saccharomycetes</taxon>
        <taxon>Saccharomycetales</taxon>
        <taxon>Saccharomycetaceae</taxon>
        <taxon>Torulaspora</taxon>
    </lineage>
</organism>
<keyword evidence="6" id="KW-1185">Reference proteome</keyword>
<reference evidence="5 6" key="1">
    <citation type="journal article" date="2011" name="Proc. Natl. Acad. Sci. U.S.A.">
        <title>Evolutionary erosion of yeast sex chromosomes by mating-type switching accidents.</title>
        <authorList>
            <person name="Gordon J.L."/>
            <person name="Armisen D."/>
            <person name="Proux-Wera E."/>
            <person name="Oheigeartaigh S.S."/>
            <person name="Byrne K.P."/>
            <person name="Wolfe K.H."/>
        </authorList>
    </citation>
    <scope>NUCLEOTIDE SEQUENCE [LARGE SCALE GENOMIC DNA]</scope>
    <source>
        <strain evidence="6">ATCC 10662 / CBS 1146 / NBRC 0425 / NCYC 2629 / NRRL Y-866</strain>
    </source>
</reference>
<evidence type="ECO:0000259" key="4">
    <source>
        <dbReference type="PROSITE" id="PS50072"/>
    </source>
</evidence>
<name>G8ZN89_TORDE</name>
<evidence type="ECO:0000256" key="3">
    <source>
        <dbReference type="SAM" id="SignalP"/>
    </source>
</evidence>
<protein>
    <recommendedName>
        <fullName evidence="4">PPIase cyclophilin-type domain-containing protein</fullName>
    </recommendedName>
</protein>
<dbReference type="GO" id="GO:0016018">
    <property type="term" value="F:cyclosporin A binding"/>
    <property type="evidence" value="ECO:0007669"/>
    <property type="project" value="TreeGrafter"/>
</dbReference>
<dbReference type="GO" id="GO:0006457">
    <property type="term" value="P:protein folding"/>
    <property type="evidence" value="ECO:0007669"/>
    <property type="project" value="TreeGrafter"/>
</dbReference>
<dbReference type="GeneID" id="11503187"/>
<dbReference type="PANTHER" id="PTHR11071">
    <property type="entry name" value="PEPTIDYL-PROLYL CIS-TRANS ISOMERASE"/>
    <property type="match status" value="1"/>
</dbReference>
<dbReference type="OrthoDB" id="193499at2759"/>
<feature type="transmembrane region" description="Helical" evidence="2">
    <location>
        <begin position="285"/>
        <end position="302"/>
    </location>
</feature>
<dbReference type="SUPFAM" id="SSF50891">
    <property type="entry name" value="Cyclophilin-like"/>
    <property type="match status" value="1"/>
</dbReference>
<evidence type="ECO:0000256" key="1">
    <source>
        <dbReference type="ARBA" id="ARBA00000971"/>
    </source>
</evidence>
<feature type="domain" description="PPIase cyclophilin-type" evidence="4">
    <location>
        <begin position="55"/>
        <end position="226"/>
    </location>
</feature>
<keyword evidence="2" id="KW-1133">Transmembrane helix</keyword>
<dbReference type="CDD" id="cd00317">
    <property type="entry name" value="cyclophilin"/>
    <property type="match status" value="1"/>
</dbReference>
<gene>
    <name evidence="5" type="primary">TDEL0A07510</name>
    <name evidence="5" type="ORF">TDEL_0A07510</name>
</gene>
<accession>G8ZN89</accession>
<feature type="signal peptide" evidence="3">
    <location>
        <begin position="1"/>
        <end position="20"/>
    </location>
</feature>
<dbReference type="eggNOG" id="KOG0880">
    <property type="taxonomic scope" value="Eukaryota"/>
</dbReference>
<dbReference type="PROSITE" id="PS50072">
    <property type="entry name" value="CSA_PPIASE_2"/>
    <property type="match status" value="1"/>
</dbReference>
<dbReference type="Pfam" id="PF00160">
    <property type="entry name" value="Pro_isomerase"/>
    <property type="match status" value="1"/>
</dbReference>
<dbReference type="STRING" id="1076872.G8ZN89"/>
<comment type="catalytic activity">
    <reaction evidence="1">
        <text>[protein]-peptidylproline (omega=180) = [protein]-peptidylproline (omega=0)</text>
        <dbReference type="Rhea" id="RHEA:16237"/>
        <dbReference type="Rhea" id="RHEA-COMP:10747"/>
        <dbReference type="Rhea" id="RHEA-COMP:10748"/>
        <dbReference type="ChEBI" id="CHEBI:83833"/>
        <dbReference type="ChEBI" id="CHEBI:83834"/>
        <dbReference type="EC" id="5.2.1.8"/>
    </reaction>
</comment>
<dbReference type="PANTHER" id="PTHR11071:SF568">
    <property type="entry name" value="PEPTIDYL-PROLYL CIS-TRANS ISOMERASE CPR4-RELATED"/>
    <property type="match status" value="1"/>
</dbReference>
<dbReference type="FunCoup" id="G8ZN89">
    <property type="interactions" value="67"/>
</dbReference>
<dbReference type="InParanoid" id="G8ZN89"/>
<sequence>MWLKSIFFYMLGFLLLNVDAAPTTAAKVSWNDMDLTKIYPPNPPVTHRVLMTLGYYDSILNKEKEYEIVIELYGTVVPQTVKNFVALSNGVHFKYHNAEDPEEVHAFTFKQSIFHKIIANKLIQGGDVFDNHAALSIYGPYWADENFDLKHDRPGRLSMANNGPNTQGSEFFITTQLEAATELDNKNVVFGQVVAGLENLVNDIQYVETNAQGKPVDDVTIKYILVDEMMLGNQEELHAAYLKRLADFQRGDLSKGVAMSKTMAEGAKEEKALDDMKFSDLHHPLFKVLLGMAVLGSLYLLARNKRRIFTKSNNIVSLRRE</sequence>
<dbReference type="HOGENOM" id="CLU_012062_4_1_1"/>
<dbReference type="GO" id="GO:0003755">
    <property type="term" value="F:peptidyl-prolyl cis-trans isomerase activity"/>
    <property type="evidence" value="ECO:0007669"/>
    <property type="project" value="UniProtKB-EC"/>
</dbReference>
<proteinExistence type="predicted"/>
<dbReference type="Gene3D" id="2.40.100.10">
    <property type="entry name" value="Cyclophilin-like"/>
    <property type="match status" value="1"/>
</dbReference>
<evidence type="ECO:0000313" key="6">
    <source>
        <dbReference type="Proteomes" id="UP000005627"/>
    </source>
</evidence>